<evidence type="ECO:0000256" key="8">
    <source>
        <dbReference type="RuleBase" id="RU000461"/>
    </source>
</evidence>
<sequence length="458" mass="52641">MPGQVSTDEPTSRSLPGSGNFVRTTLTFQRSPLDFLGDMFQDYGDICTFRLAANKVVALSHPHHVKHVLQQRAGNYTRSTAAHKMARNIFGNGLSVMEGGPVWRRQRRLMQPSFHYQRVASMSDHMVAVINDRLSWWDQAAADGEVIDINDEMRRLTLRVVARALFALEEGPVVDRFANAIETLDSELTAYMRFPLLPLSVPTAGHRRFHTSQAIVEEIIDYVITEHMVDDHDRGDLLSMLIQTEDEDTGERMSERQLRDEVFTMLFAGHETGANILTWVFYRLGRHADIQQRVQQEIDHELDGRDPTLADTTKLTYTRLVIDEALRMYPQQWQGWRRCVEEDEIGGYRVPAGTDIFFSPYHLHRHQDFWDDPDAFRPERFAPEEVARRDRSAYIPFGSGHHMCIGNQFALTEMLLVIASAVQRYRFELTTDKPVEPKPLITLGPDQPVLTRLLPRAR</sequence>
<evidence type="ECO:0000256" key="4">
    <source>
        <dbReference type="ARBA" id="ARBA00023002"/>
    </source>
</evidence>
<dbReference type="GO" id="GO:0016705">
    <property type="term" value="F:oxidoreductase activity, acting on paired donors, with incorporation or reduction of molecular oxygen"/>
    <property type="evidence" value="ECO:0007669"/>
    <property type="project" value="InterPro"/>
</dbReference>
<keyword evidence="10" id="KW-1185">Reference proteome</keyword>
<dbReference type="SUPFAM" id="SSF48264">
    <property type="entry name" value="Cytochrome P450"/>
    <property type="match status" value="1"/>
</dbReference>
<name>A0A7Z0WR95_9PSEU</name>
<evidence type="ECO:0000256" key="3">
    <source>
        <dbReference type="ARBA" id="ARBA00022723"/>
    </source>
</evidence>
<dbReference type="CDD" id="cd20620">
    <property type="entry name" value="CYP132-like"/>
    <property type="match status" value="1"/>
</dbReference>
<dbReference type="PRINTS" id="PR00463">
    <property type="entry name" value="EP450I"/>
</dbReference>
<dbReference type="PANTHER" id="PTHR24291:SF50">
    <property type="entry name" value="BIFUNCTIONAL ALBAFLAVENONE MONOOXYGENASE_TERPENE SYNTHASE"/>
    <property type="match status" value="1"/>
</dbReference>
<keyword evidence="3 7" id="KW-0479">Metal-binding</keyword>
<evidence type="ECO:0000256" key="2">
    <source>
        <dbReference type="ARBA" id="ARBA00022617"/>
    </source>
</evidence>
<keyword evidence="5 7" id="KW-0408">Iron</keyword>
<evidence type="ECO:0000256" key="7">
    <source>
        <dbReference type="PIRSR" id="PIRSR602401-1"/>
    </source>
</evidence>
<evidence type="ECO:0000313" key="10">
    <source>
        <dbReference type="Proteomes" id="UP000185696"/>
    </source>
</evidence>
<dbReference type="InterPro" id="IPR017972">
    <property type="entry name" value="Cyt_P450_CS"/>
</dbReference>
<dbReference type="PROSITE" id="PS00086">
    <property type="entry name" value="CYTOCHROME_P450"/>
    <property type="match status" value="1"/>
</dbReference>
<evidence type="ECO:0000256" key="5">
    <source>
        <dbReference type="ARBA" id="ARBA00023004"/>
    </source>
</evidence>
<comment type="similarity">
    <text evidence="1 8">Belongs to the cytochrome P450 family.</text>
</comment>
<dbReference type="InterPro" id="IPR050196">
    <property type="entry name" value="Cytochrome_P450_Monoox"/>
</dbReference>
<evidence type="ECO:0008006" key="11">
    <source>
        <dbReference type="Google" id="ProtNLM"/>
    </source>
</evidence>
<feature type="binding site" description="axial binding residue" evidence="7">
    <location>
        <position position="404"/>
    </location>
    <ligand>
        <name>heme</name>
        <dbReference type="ChEBI" id="CHEBI:30413"/>
    </ligand>
    <ligandPart>
        <name>Fe</name>
        <dbReference type="ChEBI" id="CHEBI:18248"/>
    </ligandPart>
</feature>
<proteinExistence type="inferred from homology"/>
<dbReference type="PRINTS" id="PR00385">
    <property type="entry name" value="P450"/>
</dbReference>
<dbReference type="OrthoDB" id="5290182at2"/>
<dbReference type="PANTHER" id="PTHR24291">
    <property type="entry name" value="CYTOCHROME P450 FAMILY 4"/>
    <property type="match status" value="1"/>
</dbReference>
<dbReference type="InterPro" id="IPR002401">
    <property type="entry name" value="Cyt_P450_E_grp-I"/>
</dbReference>
<dbReference type="Proteomes" id="UP000185696">
    <property type="component" value="Unassembled WGS sequence"/>
</dbReference>
<dbReference type="Gene3D" id="1.10.630.10">
    <property type="entry name" value="Cytochrome P450"/>
    <property type="match status" value="1"/>
</dbReference>
<evidence type="ECO:0000313" key="9">
    <source>
        <dbReference type="EMBL" id="OLF11133.1"/>
    </source>
</evidence>
<comment type="cofactor">
    <cofactor evidence="7">
        <name>heme</name>
        <dbReference type="ChEBI" id="CHEBI:30413"/>
    </cofactor>
</comment>
<dbReference type="InterPro" id="IPR001128">
    <property type="entry name" value="Cyt_P450"/>
</dbReference>
<keyword evidence="6 8" id="KW-0503">Monooxygenase</keyword>
<gene>
    <name evidence="9" type="ORF">BLA60_14180</name>
</gene>
<reference evidence="9 10" key="1">
    <citation type="submission" date="2016-12" db="EMBL/GenBank/DDBJ databases">
        <title>The draft genome sequence of Actinophytocola xinjiangensis.</title>
        <authorList>
            <person name="Wang W."/>
            <person name="Yuan L."/>
        </authorList>
    </citation>
    <scope>NUCLEOTIDE SEQUENCE [LARGE SCALE GENOMIC DNA]</scope>
    <source>
        <strain evidence="9 10">CGMCC 4.4663</strain>
    </source>
</reference>
<protein>
    <recommendedName>
        <fullName evidence="11">Cytochrome P450</fullName>
    </recommendedName>
</protein>
<dbReference type="GO" id="GO:0004497">
    <property type="term" value="F:monooxygenase activity"/>
    <property type="evidence" value="ECO:0007669"/>
    <property type="project" value="UniProtKB-KW"/>
</dbReference>
<dbReference type="GO" id="GO:0005506">
    <property type="term" value="F:iron ion binding"/>
    <property type="evidence" value="ECO:0007669"/>
    <property type="project" value="InterPro"/>
</dbReference>
<keyword evidence="4 8" id="KW-0560">Oxidoreductase</keyword>
<evidence type="ECO:0000256" key="6">
    <source>
        <dbReference type="ARBA" id="ARBA00023033"/>
    </source>
</evidence>
<dbReference type="RefSeq" id="WP_075133294.1">
    <property type="nucleotide sequence ID" value="NZ_MSIF01000005.1"/>
</dbReference>
<comment type="caution">
    <text evidence="9">The sequence shown here is derived from an EMBL/GenBank/DDBJ whole genome shotgun (WGS) entry which is preliminary data.</text>
</comment>
<keyword evidence="2 7" id="KW-0349">Heme</keyword>
<accession>A0A7Z0WR95</accession>
<dbReference type="GO" id="GO:0020037">
    <property type="term" value="F:heme binding"/>
    <property type="evidence" value="ECO:0007669"/>
    <property type="project" value="InterPro"/>
</dbReference>
<organism evidence="9 10">
    <name type="scientific">Actinophytocola xinjiangensis</name>
    <dbReference type="NCBI Taxonomy" id="485602"/>
    <lineage>
        <taxon>Bacteria</taxon>
        <taxon>Bacillati</taxon>
        <taxon>Actinomycetota</taxon>
        <taxon>Actinomycetes</taxon>
        <taxon>Pseudonocardiales</taxon>
        <taxon>Pseudonocardiaceae</taxon>
    </lineage>
</organism>
<dbReference type="InterPro" id="IPR036396">
    <property type="entry name" value="Cyt_P450_sf"/>
</dbReference>
<dbReference type="AlphaFoldDB" id="A0A7Z0WR95"/>
<evidence type="ECO:0000256" key="1">
    <source>
        <dbReference type="ARBA" id="ARBA00010617"/>
    </source>
</evidence>
<dbReference type="EMBL" id="MSIF01000005">
    <property type="protein sequence ID" value="OLF11133.1"/>
    <property type="molecule type" value="Genomic_DNA"/>
</dbReference>
<dbReference type="Pfam" id="PF00067">
    <property type="entry name" value="p450"/>
    <property type="match status" value="1"/>
</dbReference>